<evidence type="ECO:0000256" key="1">
    <source>
        <dbReference type="SAM" id="MobiDB-lite"/>
    </source>
</evidence>
<reference evidence="2 3" key="1">
    <citation type="journal article" date="2018" name="PLoS ONE">
        <title>The draft genome of Kipferlia bialata reveals reductive genome evolution in fornicate parasites.</title>
        <authorList>
            <person name="Tanifuji G."/>
            <person name="Takabayashi S."/>
            <person name="Kume K."/>
            <person name="Takagi M."/>
            <person name="Nakayama T."/>
            <person name="Kamikawa R."/>
            <person name="Inagaki Y."/>
            <person name="Hashimoto T."/>
        </authorList>
    </citation>
    <scope>NUCLEOTIDE SEQUENCE [LARGE SCALE GENOMIC DNA]</scope>
    <source>
        <strain evidence="2">NY0173</strain>
    </source>
</reference>
<dbReference type="OrthoDB" id="249612at2759"/>
<name>A0A9K3GKW9_9EUKA</name>
<comment type="caution">
    <text evidence="2">The sequence shown here is derived from an EMBL/GenBank/DDBJ whole genome shotgun (WGS) entry which is preliminary data.</text>
</comment>
<dbReference type="AlphaFoldDB" id="A0A9K3GKW9"/>
<evidence type="ECO:0000313" key="3">
    <source>
        <dbReference type="Proteomes" id="UP000265618"/>
    </source>
</evidence>
<sequence length="58" mass="6473">MSDKPSSERSKEKDKWALRRERQAGLAKSAVDPNTGKTIDPNIPAFISDAPWYAQNAQ</sequence>
<accession>A0A9K3GKW9</accession>
<organism evidence="2 3">
    <name type="scientific">Kipferlia bialata</name>
    <dbReference type="NCBI Taxonomy" id="797122"/>
    <lineage>
        <taxon>Eukaryota</taxon>
        <taxon>Metamonada</taxon>
        <taxon>Carpediemonas-like organisms</taxon>
        <taxon>Kipferlia</taxon>
    </lineage>
</organism>
<protein>
    <recommendedName>
        <fullName evidence="4">Pre-mRNA-splicing factor SLU7</fullName>
    </recommendedName>
</protein>
<feature type="non-terminal residue" evidence="2">
    <location>
        <position position="58"/>
    </location>
</feature>
<keyword evidence="3" id="KW-1185">Reference proteome</keyword>
<evidence type="ECO:0008006" key="4">
    <source>
        <dbReference type="Google" id="ProtNLM"/>
    </source>
</evidence>
<gene>
    <name evidence="2" type="ORF">KIPB_007918</name>
</gene>
<dbReference type="Proteomes" id="UP000265618">
    <property type="component" value="Unassembled WGS sequence"/>
</dbReference>
<feature type="compositionally biased region" description="Basic and acidic residues" evidence="1">
    <location>
        <begin position="1"/>
        <end position="23"/>
    </location>
</feature>
<evidence type="ECO:0000313" key="2">
    <source>
        <dbReference type="EMBL" id="GIQ86126.1"/>
    </source>
</evidence>
<proteinExistence type="predicted"/>
<feature type="region of interest" description="Disordered" evidence="1">
    <location>
        <begin position="1"/>
        <end position="45"/>
    </location>
</feature>
<dbReference type="EMBL" id="BDIP01002330">
    <property type="protein sequence ID" value="GIQ86126.1"/>
    <property type="molecule type" value="Genomic_DNA"/>
</dbReference>